<comment type="caution">
    <text evidence="1">The sequence shown here is derived from an EMBL/GenBank/DDBJ whole genome shotgun (WGS) entry which is preliminary data.</text>
</comment>
<name>A0ACB7YM83_9ERIC</name>
<evidence type="ECO:0000313" key="2">
    <source>
        <dbReference type="Proteomes" id="UP000828048"/>
    </source>
</evidence>
<accession>A0ACB7YM83</accession>
<gene>
    <name evidence="1" type="ORF">Vadar_016371</name>
</gene>
<organism evidence="1 2">
    <name type="scientific">Vaccinium darrowii</name>
    <dbReference type="NCBI Taxonomy" id="229202"/>
    <lineage>
        <taxon>Eukaryota</taxon>
        <taxon>Viridiplantae</taxon>
        <taxon>Streptophyta</taxon>
        <taxon>Embryophyta</taxon>
        <taxon>Tracheophyta</taxon>
        <taxon>Spermatophyta</taxon>
        <taxon>Magnoliopsida</taxon>
        <taxon>eudicotyledons</taxon>
        <taxon>Gunneridae</taxon>
        <taxon>Pentapetalae</taxon>
        <taxon>asterids</taxon>
        <taxon>Ericales</taxon>
        <taxon>Ericaceae</taxon>
        <taxon>Vaccinioideae</taxon>
        <taxon>Vaccinieae</taxon>
        <taxon>Vaccinium</taxon>
    </lineage>
</organism>
<evidence type="ECO:0000313" key="1">
    <source>
        <dbReference type="EMBL" id="KAH7854650.1"/>
    </source>
</evidence>
<protein>
    <submittedName>
        <fullName evidence="1">Uncharacterized protein</fullName>
    </submittedName>
</protein>
<keyword evidence="2" id="KW-1185">Reference proteome</keyword>
<proteinExistence type="predicted"/>
<sequence>MWLEREKLCRGFRGGCHTPILEVPSCHPGVVLAVSFQEVNIRKALLLSSILGEFHMGFRRMKGKLSLDSLAQSQSRGFDLRGIRRLRKS</sequence>
<dbReference type="Proteomes" id="UP000828048">
    <property type="component" value="Chromosome 11"/>
</dbReference>
<reference evidence="1 2" key="1">
    <citation type="journal article" date="2021" name="Hortic Res">
        <title>High-quality reference genome and annotation aids understanding of berry development for evergreen blueberry (Vaccinium darrowii).</title>
        <authorList>
            <person name="Yu J."/>
            <person name="Hulse-Kemp A.M."/>
            <person name="Babiker E."/>
            <person name="Staton M."/>
        </authorList>
    </citation>
    <scope>NUCLEOTIDE SEQUENCE [LARGE SCALE GENOMIC DNA]</scope>
    <source>
        <strain evidence="2">cv. NJ 8807/NJ 8810</strain>
        <tissue evidence="1">Young leaf</tissue>
    </source>
</reference>
<dbReference type="EMBL" id="CM037161">
    <property type="protein sequence ID" value="KAH7854650.1"/>
    <property type="molecule type" value="Genomic_DNA"/>
</dbReference>